<dbReference type="InterPro" id="IPR029016">
    <property type="entry name" value="GAF-like_dom_sf"/>
</dbReference>
<dbReference type="InterPro" id="IPR001633">
    <property type="entry name" value="EAL_dom"/>
</dbReference>
<dbReference type="SUPFAM" id="SSF141868">
    <property type="entry name" value="EAL domain-like"/>
    <property type="match status" value="1"/>
</dbReference>
<dbReference type="Pfam" id="PF00563">
    <property type="entry name" value="EAL"/>
    <property type="match status" value="1"/>
</dbReference>
<evidence type="ECO:0000313" key="3">
    <source>
        <dbReference type="Proteomes" id="UP001201985"/>
    </source>
</evidence>
<dbReference type="Gene3D" id="3.30.70.270">
    <property type="match status" value="1"/>
</dbReference>
<gene>
    <name evidence="2" type="ORF">MON41_26220</name>
</gene>
<keyword evidence="3" id="KW-1185">Reference proteome</keyword>
<dbReference type="PANTHER" id="PTHR33121">
    <property type="entry name" value="CYCLIC DI-GMP PHOSPHODIESTERASE PDEF"/>
    <property type="match status" value="1"/>
</dbReference>
<dbReference type="SMART" id="SM00065">
    <property type="entry name" value="GAF"/>
    <property type="match status" value="1"/>
</dbReference>
<accession>A0ABS9WCU3</accession>
<reference evidence="2 3" key="1">
    <citation type="submission" date="2022-03" db="EMBL/GenBank/DDBJ databases">
        <title>Complete genome analysis of Roseomonas KG 17.1 : a prolific producer of plant growth promoters.</title>
        <authorList>
            <person name="Saadouli I."/>
            <person name="Najjari A."/>
            <person name="Mosbah A."/>
            <person name="Ouzari H.I."/>
        </authorList>
    </citation>
    <scope>NUCLEOTIDE SEQUENCE [LARGE SCALE GENOMIC DNA]</scope>
    <source>
        <strain evidence="2 3">KG17-1</strain>
    </source>
</reference>
<dbReference type="PROSITE" id="PS50883">
    <property type="entry name" value="EAL"/>
    <property type="match status" value="1"/>
</dbReference>
<dbReference type="EMBL" id="JALBUU010000125">
    <property type="protein sequence ID" value="MCI0757131.1"/>
    <property type="molecule type" value="Genomic_DNA"/>
</dbReference>
<feature type="domain" description="EAL" evidence="1">
    <location>
        <begin position="337"/>
        <end position="591"/>
    </location>
</feature>
<proteinExistence type="predicted"/>
<dbReference type="Pfam" id="PF01590">
    <property type="entry name" value="GAF"/>
    <property type="match status" value="1"/>
</dbReference>
<dbReference type="InterPro" id="IPR043128">
    <property type="entry name" value="Rev_trsase/Diguanyl_cyclase"/>
</dbReference>
<dbReference type="InterPro" id="IPR050706">
    <property type="entry name" value="Cyclic-di-GMP_PDE-like"/>
</dbReference>
<evidence type="ECO:0000313" key="2">
    <source>
        <dbReference type="EMBL" id="MCI0757131.1"/>
    </source>
</evidence>
<comment type="caution">
    <text evidence="2">The sequence shown here is derived from an EMBL/GenBank/DDBJ whole genome shotgun (WGS) entry which is preliminary data.</text>
</comment>
<dbReference type="InterPro" id="IPR035919">
    <property type="entry name" value="EAL_sf"/>
</dbReference>
<dbReference type="SUPFAM" id="SSF55073">
    <property type="entry name" value="Nucleotide cyclase"/>
    <property type="match status" value="1"/>
</dbReference>
<dbReference type="SUPFAM" id="SSF55781">
    <property type="entry name" value="GAF domain-like"/>
    <property type="match status" value="1"/>
</dbReference>
<dbReference type="RefSeq" id="WP_241794128.1">
    <property type="nucleotide sequence ID" value="NZ_JALBUU010000125.1"/>
</dbReference>
<dbReference type="PANTHER" id="PTHR33121:SF19">
    <property type="entry name" value="CYCLIC DI-GMP PHOSPHODIESTERASE PA2567"/>
    <property type="match status" value="1"/>
</dbReference>
<protein>
    <submittedName>
        <fullName evidence="2">GGDEF and EAL domain-containing protein</fullName>
    </submittedName>
</protein>
<name>A0ABS9WCU3_9PROT</name>
<dbReference type="Proteomes" id="UP001201985">
    <property type="component" value="Unassembled WGS sequence"/>
</dbReference>
<dbReference type="SMART" id="SM00052">
    <property type="entry name" value="EAL"/>
    <property type="match status" value="1"/>
</dbReference>
<sequence>MFLCGMPAGQTASGEEARLAALHQLNLLDTPPSESFDRITRMAAKIFDLPIAAVSLTDRDRQWFKSRIGVDHSSIPREKAPCGEVTDTGDLLIIPDLAADACYASSLLGQNGIRFYAGAPLTTRDGYVLGALCVLGTEARAVAADEVDALCDLAAMVMSQIELQHAFGRMDPLSGLPNRSQLMEDLGDLALDKAGTARFAVMVDLGQSHDIESISRIIGSTPIDQLVRDAAGILRTILGQDCNIYHVATTKFVFLSPPDVGEAAYLDFLSTALQTTRKGENSAIGITTAFGVVPLVHGKTDCTDMLRALNSAAYEAHFTASSISVYSDAMDEIHRRRFRLLRDFEDALQAGDQLRIVYQPRVGLSDRICGGAEALLRWRHPQFGDVPPGEFIPIVERSRFGKALTTFVLVSALKQLRAWKQAGLNLQLSVNVSACNLSEEDFAGEVASALAEHRVTAEALELEVTESAVMRDTRIALKHLHALSRMGISLAIDDFGTGYSSLAYLQQLPAQVVKIDQAFIRNLGKGERERTLVRSMISLSHDLGYRVVAEGVETGPEADVLQDMGCDEAQGYFFARPLEVEAFERWLATHRRPASGCGAADQAINE</sequence>
<evidence type="ECO:0000259" key="1">
    <source>
        <dbReference type="PROSITE" id="PS50883"/>
    </source>
</evidence>
<dbReference type="CDD" id="cd01948">
    <property type="entry name" value="EAL"/>
    <property type="match status" value="1"/>
</dbReference>
<dbReference type="InterPro" id="IPR029787">
    <property type="entry name" value="Nucleotide_cyclase"/>
</dbReference>
<organism evidence="2 3">
    <name type="scientific">Teichococcus vastitatis</name>
    <dbReference type="NCBI Taxonomy" id="2307076"/>
    <lineage>
        <taxon>Bacteria</taxon>
        <taxon>Pseudomonadati</taxon>
        <taxon>Pseudomonadota</taxon>
        <taxon>Alphaproteobacteria</taxon>
        <taxon>Acetobacterales</taxon>
        <taxon>Roseomonadaceae</taxon>
        <taxon>Roseomonas</taxon>
    </lineage>
</organism>
<dbReference type="Gene3D" id="3.20.20.450">
    <property type="entry name" value="EAL domain"/>
    <property type="match status" value="1"/>
</dbReference>
<dbReference type="InterPro" id="IPR003018">
    <property type="entry name" value="GAF"/>
</dbReference>
<dbReference type="Gene3D" id="3.30.450.40">
    <property type="match status" value="1"/>
</dbReference>